<dbReference type="SUPFAM" id="SSF46548">
    <property type="entry name" value="alpha-helical ferredoxin"/>
    <property type="match status" value="1"/>
</dbReference>
<evidence type="ECO:0000256" key="5">
    <source>
        <dbReference type="SAM" id="MobiDB-lite"/>
    </source>
</evidence>
<dbReference type="Pfam" id="PF13183">
    <property type="entry name" value="Fer4_8"/>
    <property type="match status" value="1"/>
</dbReference>
<dbReference type="EMBL" id="SADE01000002">
    <property type="protein sequence ID" value="RVU36227.1"/>
    <property type="molecule type" value="Genomic_DNA"/>
</dbReference>
<dbReference type="InterPro" id="IPR037171">
    <property type="entry name" value="NagB/RpiA_transferase-like"/>
</dbReference>
<feature type="region of interest" description="Disordered" evidence="5">
    <location>
        <begin position="446"/>
        <end position="477"/>
    </location>
</feature>
<dbReference type="PANTHER" id="PTHR47153">
    <property type="entry name" value="LACTATE UTILIZATION PROTEIN B"/>
    <property type="match status" value="1"/>
</dbReference>
<dbReference type="NCBIfam" id="TIGR00273">
    <property type="entry name" value="LutB/LldF family L-lactate oxidation iron-sulfur protein"/>
    <property type="match status" value="1"/>
</dbReference>
<dbReference type="Pfam" id="PF11870">
    <property type="entry name" value="LutB_C"/>
    <property type="match status" value="1"/>
</dbReference>
<reference evidence="8" key="1">
    <citation type="submission" date="2019-01" db="EMBL/GenBank/DDBJ databases">
        <title>Gri0909 isolated from a small marine red alga.</title>
        <authorList>
            <person name="Kim J."/>
            <person name="Jeong S.E."/>
            <person name="Jeon C.O."/>
        </authorList>
    </citation>
    <scope>NUCLEOTIDE SEQUENCE [LARGE SCALE GENOMIC DNA]</scope>
    <source>
        <strain evidence="8">Gri0909</strain>
    </source>
</reference>
<keyword evidence="2" id="KW-0479">Metal-binding</keyword>
<evidence type="ECO:0000313" key="7">
    <source>
        <dbReference type="EMBL" id="RVU36227.1"/>
    </source>
</evidence>
<dbReference type="InterPro" id="IPR003741">
    <property type="entry name" value="LUD_dom"/>
</dbReference>
<name>A0A3S2Z770_9PROT</name>
<dbReference type="GO" id="GO:0006089">
    <property type="term" value="P:lactate metabolic process"/>
    <property type="evidence" value="ECO:0007669"/>
    <property type="project" value="InterPro"/>
</dbReference>
<evidence type="ECO:0000259" key="6">
    <source>
        <dbReference type="PROSITE" id="PS51379"/>
    </source>
</evidence>
<feature type="domain" description="4Fe-4S ferredoxin-type" evidence="6">
    <location>
        <begin position="305"/>
        <end position="335"/>
    </location>
</feature>
<sequence>MQPHSHNFKANASHALKNKNLQSALSQMKVGFIERRQTAVDDMPEFEELRDQARDLKNHTLANLDFYLERYEQKATEAGGHVHWAATAAEARKIILDICESVDAKNVTKGKSMISEEIALNDAIEAAGLNVVETDLGEYIVQLRKEPPSHIIAPAVHVLRSEVEDAFREEHKHLADERRLTEPSDLLNEARQVLRQKYMEAEVGITGANFLIAETGSSVIVTNEGNGDLTQTLAKVHIVIASIEKVVPTLEDASSILRVLARSATGQDFSSYTTFSTGPRRPEDLDGPEQYHVVILDNGRSELLGGEFQDALRCIRCGACMNHCPVYHAVGGHSYGWVYPGPIGSVLTPTFLGVEEAGHLPNASTFCGRCESVCPMRIPLPKMMRHYRVKEYENGLSPPSVRAGLDIWGFFARRPSLYRMASRLGSFALRVMGGKRGRADSLPLAGGWTDHRDMPIPTGPTFQDQWSARGGRRRPSR</sequence>
<dbReference type="InterPro" id="IPR017896">
    <property type="entry name" value="4Fe4S_Fe-S-bd"/>
</dbReference>
<evidence type="ECO:0000313" key="8">
    <source>
        <dbReference type="Proteomes" id="UP000287447"/>
    </source>
</evidence>
<dbReference type="PROSITE" id="PS00198">
    <property type="entry name" value="4FE4S_FER_1"/>
    <property type="match status" value="1"/>
</dbReference>
<dbReference type="OrthoDB" id="5289041at2"/>
<dbReference type="PANTHER" id="PTHR47153:SF2">
    <property type="entry name" value="LACTATE UTILIZATION PROTEIN B"/>
    <property type="match status" value="1"/>
</dbReference>
<evidence type="ECO:0000256" key="2">
    <source>
        <dbReference type="ARBA" id="ARBA00022723"/>
    </source>
</evidence>
<organism evidence="7 8">
    <name type="scientific">Hwanghaeella grinnelliae</name>
    <dbReference type="NCBI Taxonomy" id="2500179"/>
    <lineage>
        <taxon>Bacteria</taxon>
        <taxon>Pseudomonadati</taxon>
        <taxon>Pseudomonadota</taxon>
        <taxon>Alphaproteobacteria</taxon>
        <taxon>Rhodospirillales</taxon>
        <taxon>Rhodospirillaceae</taxon>
        <taxon>Hwanghaeella</taxon>
    </lineage>
</organism>
<dbReference type="GO" id="GO:0051539">
    <property type="term" value="F:4 iron, 4 sulfur cluster binding"/>
    <property type="evidence" value="ECO:0007669"/>
    <property type="project" value="UniProtKB-KW"/>
</dbReference>
<dbReference type="Proteomes" id="UP000287447">
    <property type="component" value="Unassembled WGS sequence"/>
</dbReference>
<dbReference type="InterPro" id="IPR024569">
    <property type="entry name" value="LutB_C"/>
</dbReference>
<comment type="caution">
    <text evidence="7">The sequence shown here is derived from an EMBL/GenBank/DDBJ whole genome shotgun (WGS) entry which is preliminary data.</text>
</comment>
<dbReference type="RefSeq" id="WP_127765703.1">
    <property type="nucleotide sequence ID" value="NZ_SADE01000002.1"/>
</dbReference>
<dbReference type="InterPro" id="IPR024185">
    <property type="entry name" value="FTHF_cligase-like_sf"/>
</dbReference>
<evidence type="ECO:0000256" key="1">
    <source>
        <dbReference type="ARBA" id="ARBA00022485"/>
    </source>
</evidence>
<protein>
    <submittedName>
        <fullName evidence="7">Iron-sulfur cluster-binding protein</fullName>
    </submittedName>
</protein>
<keyword evidence="8" id="KW-1185">Reference proteome</keyword>
<accession>A0A3S2Z770</accession>
<dbReference type="InterPro" id="IPR017900">
    <property type="entry name" value="4Fe4S_Fe_S_CS"/>
</dbReference>
<dbReference type="InterPro" id="IPR004452">
    <property type="entry name" value="LutB/LldF"/>
</dbReference>
<dbReference type="Gene3D" id="3.30.70.20">
    <property type="match status" value="1"/>
</dbReference>
<dbReference type="Gene3D" id="3.40.50.10420">
    <property type="entry name" value="NagB/RpiA/CoA transferase-like"/>
    <property type="match status" value="1"/>
</dbReference>
<keyword evidence="4" id="KW-0411">Iron-sulfur</keyword>
<keyword evidence="1" id="KW-0004">4Fe-4S</keyword>
<gene>
    <name evidence="7" type="ORF">EOI86_13480</name>
</gene>
<proteinExistence type="predicted"/>
<dbReference type="Pfam" id="PF02589">
    <property type="entry name" value="LUD_dom"/>
    <property type="match status" value="1"/>
</dbReference>
<evidence type="ECO:0000256" key="3">
    <source>
        <dbReference type="ARBA" id="ARBA00023004"/>
    </source>
</evidence>
<dbReference type="SUPFAM" id="SSF100950">
    <property type="entry name" value="NagB/RpiA/CoA transferase-like"/>
    <property type="match status" value="1"/>
</dbReference>
<keyword evidence="3" id="KW-0408">Iron</keyword>
<dbReference type="AlphaFoldDB" id="A0A3S2Z770"/>
<dbReference type="PROSITE" id="PS51379">
    <property type="entry name" value="4FE4S_FER_2"/>
    <property type="match status" value="1"/>
</dbReference>
<evidence type="ECO:0000256" key="4">
    <source>
        <dbReference type="ARBA" id="ARBA00023014"/>
    </source>
</evidence>
<dbReference type="GO" id="GO:0046872">
    <property type="term" value="F:metal ion binding"/>
    <property type="evidence" value="ECO:0007669"/>
    <property type="project" value="UniProtKB-KW"/>
</dbReference>